<feature type="compositionally biased region" description="Basic and acidic residues" evidence="5">
    <location>
        <begin position="548"/>
        <end position="562"/>
    </location>
</feature>
<keyword evidence="3 6" id="KW-1133">Transmembrane helix</keyword>
<sequence>MEKNKLHVSFEDEFPTSPTLKTFPASQPLQEFPDNGHNIQEKKKSILASANNRMTSNTQEVIDTRFGEDDDDMDVVPFDDASPSVKPNDTNRHESRSKLPVPTTGDSPSSKLKSATDGLNATNNETKSKIPISHPEENVVQDNTNQRRSPPVSSSKVPRYNPSSESYHSANTNTLVDTKNVKPILNDTQTISPPTKDISNVNPSNVESLTTETKSADLKNIDNPPKTANSQNDVSKLQKESDTAKDSTKQTLEHIPLQDIKRENNSHTESPFNRGKGPTQKDSPSSVKEPSIAGTATSRAAKDNSQSNKDAVKAKLLLHSQLNADSKTAVTEIDKSEGNKPSAEESKKTSVQNKSSNDTKDAKNTKRSENEGEKVKLSVPATPIHSQTKDKKDSRFPLLNRNNTPNPPGTPRKENKLSAEKVKANGSVRSREASPARTPTKSKSEVKTSKSSPNSKSKKDKAKEKDKNKEKDKSQEPVVDPVTARDVEVGGPILNKDSKTETEEAKETADNILNELGEKPRSILARAALKKIATRNSKPGHVSGSAVDAKHVSVNERKDSKVNGKTALSVPASATGKRDGTQGDEDKLSVGSRRDSTKYSIDSMSRKSVDIRIQNQVALVNKQNEEKPKSPLANTDSWIRSAIPYLPISVAIICLMLNILIPGTGTMVSGFAILCCGKPRVHSKDDHVIVSICVNIWVGFAQLFTITFLLVGWFWSLAWGVRMVMLSVEYRREQQVQREKQLQTMALSAFGSASNMRSLFP</sequence>
<feature type="compositionally biased region" description="Polar residues" evidence="5">
    <location>
        <begin position="104"/>
        <end position="125"/>
    </location>
</feature>
<evidence type="ECO:0000256" key="4">
    <source>
        <dbReference type="ARBA" id="ARBA00023136"/>
    </source>
</evidence>
<proteinExistence type="predicted"/>
<feature type="transmembrane region" description="Helical" evidence="6">
    <location>
        <begin position="688"/>
        <end position="715"/>
    </location>
</feature>
<accession>A0AAN8JQQ7</accession>
<feature type="compositionally biased region" description="Basic and acidic residues" evidence="5">
    <location>
        <begin position="236"/>
        <end position="252"/>
    </location>
</feature>
<name>A0AAN8JQQ7_PATCE</name>
<feature type="compositionally biased region" description="Basic and acidic residues" evidence="5">
    <location>
        <begin position="496"/>
        <end position="509"/>
    </location>
</feature>
<feature type="compositionally biased region" description="Basic and acidic residues" evidence="5">
    <location>
        <begin position="1"/>
        <end position="10"/>
    </location>
</feature>
<evidence type="ECO:0000313" key="7">
    <source>
        <dbReference type="EMBL" id="KAK6182266.1"/>
    </source>
</evidence>
<feature type="compositionally biased region" description="Polar residues" evidence="5">
    <location>
        <begin position="320"/>
        <end position="329"/>
    </location>
</feature>
<dbReference type="GO" id="GO:0042330">
    <property type="term" value="P:taxis"/>
    <property type="evidence" value="ECO:0007669"/>
    <property type="project" value="TreeGrafter"/>
</dbReference>
<feature type="compositionally biased region" description="Polar residues" evidence="5">
    <location>
        <begin position="161"/>
        <end position="177"/>
    </location>
</feature>
<dbReference type="GO" id="GO:0016020">
    <property type="term" value="C:membrane"/>
    <property type="evidence" value="ECO:0007669"/>
    <property type="project" value="UniProtKB-SubCell"/>
</dbReference>
<dbReference type="GO" id="GO:0071683">
    <property type="term" value="C:sensory dendrite"/>
    <property type="evidence" value="ECO:0007669"/>
    <property type="project" value="TreeGrafter"/>
</dbReference>
<dbReference type="EMBL" id="JAZGQO010000007">
    <property type="protein sequence ID" value="KAK6182266.1"/>
    <property type="molecule type" value="Genomic_DNA"/>
</dbReference>
<evidence type="ECO:0000313" key="8">
    <source>
        <dbReference type="Proteomes" id="UP001347796"/>
    </source>
</evidence>
<feature type="compositionally biased region" description="Polar residues" evidence="5">
    <location>
        <begin position="16"/>
        <end position="29"/>
    </location>
</feature>
<evidence type="ECO:0000256" key="6">
    <source>
        <dbReference type="SAM" id="Phobius"/>
    </source>
</evidence>
<protein>
    <recommendedName>
        <fullName evidence="9">Protein SPEC3</fullName>
    </recommendedName>
</protein>
<dbReference type="Proteomes" id="UP001347796">
    <property type="component" value="Unassembled WGS sequence"/>
</dbReference>
<gene>
    <name evidence="7" type="ORF">SNE40_009986</name>
</gene>
<dbReference type="PANTHER" id="PTHR21676:SF7">
    <property type="entry name" value="PROTEIN SPEC3"/>
    <property type="match status" value="1"/>
</dbReference>
<dbReference type="InterPro" id="IPR026673">
    <property type="entry name" value="SPEC3/Stum"/>
</dbReference>
<feature type="region of interest" description="Disordered" evidence="5">
    <location>
        <begin position="535"/>
        <end position="603"/>
    </location>
</feature>
<evidence type="ECO:0000256" key="5">
    <source>
        <dbReference type="SAM" id="MobiDB-lite"/>
    </source>
</evidence>
<dbReference type="Pfam" id="PF15795">
    <property type="entry name" value="Spec3"/>
    <property type="match status" value="1"/>
</dbReference>
<keyword evidence="4 6" id="KW-0472">Membrane</keyword>
<dbReference type="GO" id="GO:0050954">
    <property type="term" value="P:sensory perception of mechanical stimulus"/>
    <property type="evidence" value="ECO:0007669"/>
    <property type="project" value="TreeGrafter"/>
</dbReference>
<feature type="compositionally biased region" description="Basic and acidic residues" evidence="5">
    <location>
        <begin position="357"/>
        <end position="376"/>
    </location>
</feature>
<feature type="region of interest" description="Disordered" evidence="5">
    <location>
        <begin position="1"/>
        <end position="516"/>
    </location>
</feature>
<dbReference type="AlphaFoldDB" id="A0AAN8JQQ7"/>
<dbReference type="GO" id="GO:0019230">
    <property type="term" value="P:proprioception"/>
    <property type="evidence" value="ECO:0007669"/>
    <property type="project" value="TreeGrafter"/>
</dbReference>
<feature type="compositionally biased region" description="Basic and acidic residues" evidence="5">
    <location>
        <begin position="461"/>
        <end position="475"/>
    </location>
</feature>
<evidence type="ECO:0000256" key="2">
    <source>
        <dbReference type="ARBA" id="ARBA00022692"/>
    </source>
</evidence>
<feature type="compositionally biased region" description="Basic and acidic residues" evidence="5">
    <location>
        <begin position="576"/>
        <end position="597"/>
    </location>
</feature>
<reference evidence="7 8" key="1">
    <citation type="submission" date="2024-01" db="EMBL/GenBank/DDBJ databases">
        <title>The genome of the rayed Mediterranean limpet Patella caerulea (Linnaeus, 1758).</title>
        <authorList>
            <person name="Anh-Thu Weber A."/>
            <person name="Halstead-Nussloch G."/>
        </authorList>
    </citation>
    <scope>NUCLEOTIDE SEQUENCE [LARGE SCALE GENOMIC DNA]</scope>
    <source>
        <strain evidence="7">AATW-2023a</strain>
        <tissue evidence="7">Whole specimen</tissue>
    </source>
</reference>
<comment type="subcellular location">
    <subcellularLocation>
        <location evidence="1">Membrane</location>
        <topology evidence="1">Multi-pass membrane protein</topology>
    </subcellularLocation>
</comment>
<organism evidence="7 8">
    <name type="scientific">Patella caerulea</name>
    <name type="common">Rayed Mediterranean limpet</name>
    <dbReference type="NCBI Taxonomy" id="87958"/>
    <lineage>
        <taxon>Eukaryota</taxon>
        <taxon>Metazoa</taxon>
        <taxon>Spiralia</taxon>
        <taxon>Lophotrochozoa</taxon>
        <taxon>Mollusca</taxon>
        <taxon>Gastropoda</taxon>
        <taxon>Patellogastropoda</taxon>
        <taxon>Patelloidea</taxon>
        <taxon>Patellidae</taxon>
        <taxon>Patella</taxon>
    </lineage>
</organism>
<evidence type="ECO:0000256" key="1">
    <source>
        <dbReference type="ARBA" id="ARBA00004141"/>
    </source>
</evidence>
<feature type="compositionally biased region" description="Polar residues" evidence="5">
    <location>
        <begin position="280"/>
        <end position="309"/>
    </location>
</feature>
<feature type="compositionally biased region" description="Basic and acidic residues" evidence="5">
    <location>
        <begin position="332"/>
        <end position="348"/>
    </location>
</feature>
<keyword evidence="2 6" id="KW-0812">Transmembrane</keyword>
<feature type="compositionally biased region" description="Polar residues" evidence="5">
    <location>
        <begin position="226"/>
        <end position="235"/>
    </location>
</feature>
<dbReference type="PANTHER" id="PTHR21676">
    <property type="entry name" value="PROTEIN STUM"/>
    <property type="match status" value="1"/>
</dbReference>
<feature type="transmembrane region" description="Helical" evidence="6">
    <location>
        <begin position="650"/>
        <end position="676"/>
    </location>
</feature>
<keyword evidence="8" id="KW-1185">Reference proteome</keyword>
<evidence type="ECO:0008006" key="9">
    <source>
        <dbReference type="Google" id="ProtNLM"/>
    </source>
</evidence>
<feature type="compositionally biased region" description="Basic and acidic residues" evidence="5">
    <location>
        <begin position="411"/>
        <end position="434"/>
    </location>
</feature>
<feature type="compositionally biased region" description="Low complexity" evidence="5">
    <location>
        <begin position="147"/>
        <end position="159"/>
    </location>
</feature>
<feature type="compositionally biased region" description="Polar residues" evidence="5">
    <location>
        <begin position="186"/>
        <end position="213"/>
    </location>
</feature>
<comment type="caution">
    <text evidence="7">The sequence shown here is derived from an EMBL/GenBank/DDBJ whole genome shotgun (WGS) entry which is preliminary data.</text>
</comment>
<evidence type="ECO:0000256" key="3">
    <source>
        <dbReference type="ARBA" id="ARBA00022989"/>
    </source>
</evidence>
<feature type="compositionally biased region" description="Polar residues" evidence="5">
    <location>
        <begin position="48"/>
        <end position="61"/>
    </location>
</feature>